<name>A0A1F7SEX0_9BACT</name>
<evidence type="ECO:0000313" key="2">
    <source>
        <dbReference type="EMBL" id="OGL52309.1"/>
    </source>
</evidence>
<dbReference type="Proteomes" id="UP000185874">
    <property type="component" value="Unassembled WGS sequence"/>
</dbReference>
<accession>A0A1F7SEX0</accession>
<feature type="transmembrane region" description="Helical" evidence="1">
    <location>
        <begin position="29"/>
        <end position="57"/>
    </location>
</feature>
<proteinExistence type="predicted"/>
<gene>
    <name evidence="2" type="ORF">A3K55_01535</name>
</gene>
<comment type="caution">
    <text evidence="2">The sequence shown here is derived from an EMBL/GenBank/DDBJ whole genome shotgun (WGS) entry which is preliminary data.</text>
</comment>
<keyword evidence="1" id="KW-0812">Transmembrane</keyword>
<dbReference type="AlphaFoldDB" id="A0A1F7SEX0"/>
<reference evidence="2 3" key="1">
    <citation type="journal article" date="2016" name="Nat. Commun.">
        <title>Thousands of microbial genomes shed light on interconnected biogeochemical processes in an aquifer system.</title>
        <authorList>
            <person name="Anantharaman K."/>
            <person name="Brown C.T."/>
            <person name="Hug L.A."/>
            <person name="Sharon I."/>
            <person name="Castelle C.J."/>
            <person name="Probst A.J."/>
            <person name="Thomas B.C."/>
            <person name="Singh A."/>
            <person name="Wilkins M.J."/>
            <person name="Karaoz U."/>
            <person name="Brodie E.L."/>
            <person name="Williams K.H."/>
            <person name="Hubbard S.S."/>
            <person name="Banfield J.F."/>
        </authorList>
    </citation>
    <scope>NUCLEOTIDE SEQUENCE [LARGE SCALE GENOMIC DNA]</scope>
</reference>
<keyword evidence="1" id="KW-0472">Membrane</keyword>
<dbReference type="EMBL" id="MGDJ01000027">
    <property type="protein sequence ID" value="OGL52309.1"/>
    <property type="molecule type" value="Genomic_DNA"/>
</dbReference>
<evidence type="ECO:0000256" key="1">
    <source>
        <dbReference type="SAM" id="Phobius"/>
    </source>
</evidence>
<protein>
    <recommendedName>
        <fullName evidence="4">Integral membrane protein</fullName>
    </recommendedName>
</protein>
<organism evidence="2 3">
    <name type="scientific">Candidatus Shapirobacteria bacterium RBG_13_44_7</name>
    <dbReference type="NCBI Taxonomy" id="1802149"/>
    <lineage>
        <taxon>Bacteria</taxon>
        <taxon>Candidatus Shapironibacteriota</taxon>
    </lineage>
</organism>
<evidence type="ECO:0000313" key="3">
    <source>
        <dbReference type="Proteomes" id="UP000185874"/>
    </source>
</evidence>
<keyword evidence="1" id="KW-1133">Transmembrane helix</keyword>
<evidence type="ECO:0008006" key="4">
    <source>
        <dbReference type="Google" id="ProtNLM"/>
    </source>
</evidence>
<feature type="transmembrane region" description="Helical" evidence="1">
    <location>
        <begin position="77"/>
        <end position="99"/>
    </location>
</feature>
<sequence length="114" mass="12119">MNKLLAQTYSLDPMGIDPGSDPTSTAELLIGNIIGILTVLAFIYFAIQVILAGYAYLTTQGDKSKMETARKRITEGILGIVIVVVALGLAALIASLIGIQNVFDLEAMFTLMGL</sequence>